<name>A0A2N0X4P3_9CORY</name>
<proteinExistence type="inferred from homology"/>
<dbReference type="RefSeq" id="WP_101174469.1">
    <property type="nucleotide sequence ID" value="NZ_JAKRKB010000022.1"/>
</dbReference>
<dbReference type="STRING" id="1121365.GCA_000375365_01044"/>
<dbReference type="EMBL" id="PJAF01000062">
    <property type="protein sequence ID" value="PKF67665.1"/>
    <property type="molecule type" value="Genomic_DNA"/>
</dbReference>
<feature type="domain" description="Bacterial type II secretion system protein E" evidence="2">
    <location>
        <begin position="54"/>
        <end position="333"/>
    </location>
</feature>
<dbReference type="OrthoDB" id="9810761at2"/>
<dbReference type="Gene3D" id="3.40.50.300">
    <property type="entry name" value="P-loop containing nucleotide triphosphate hydrolases"/>
    <property type="match status" value="1"/>
</dbReference>
<reference evidence="3 4" key="1">
    <citation type="submission" date="2017-12" db="EMBL/GenBank/DDBJ databases">
        <title>Corynebacterium mastitidis 16-1433 Genome.</title>
        <authorList>
            <person name="Gulvik C.A."/>
        </authorList>
    </citation>
    <scope>NUCLEOTIDE SEQUENCE [LARGE SCALE GENOMIC DNA]</scope>
    <source>
        <strain evidence="3 4">16-1433</strain>
    </source>
</reference>
<evidence type="ECO:0000256" key="1">
    <source>
        <dbReference type="ARBA" id="ARBA00006611"/>
    </source>
</evidence>
<comment type="similarity">
    <text evidence="1">Belongs to the GSP E family.</text>
</comment>
<dbReference type="CDD" id="cd01130">
    <property type="entry name" value="VirB11-like_ATPase"/>
    <property type="match status" value="1"/>
</dbReference>
<organism evidence="3 4">
    <name type="scientific">Corynebacterium mastitidis</name>
    <dbReference type="NCBI Taxonomy" id="161890"/>
    <lineage>
        <taxon>Bacteria</taxon>
        <taxon>Bacillati</taxon>
        <taxon>Actinomycetota</taxon>
        <taxon>Actinomycetes</taxon>
        <taxon>Mycobacteriales</taxon>
        <taxon>Corynebacteriaceae</taxon>
        <taxon>Corynebacterium</taxon>
    </lineage>
</organism>
<dbReference type="GO" id="GO:0016887">
    <property type="term" value="F:ATP hydrolysis activity"/>
    <property type="evidence" value="ECO:0007669"/>
    <property type="project" value="InterPro"/>
</dbReference>
<dbReference type="AlphaFoldDB" id="A0A2N0X4P3"/>
<dbReference type="InterPro" id="IPR050921">
    <property type="entry name" value="T4SS_GSP_E_ATPase"/>
</dbReference>
<dbReference type="PANTHER" id="PTHR30486:SF6">
    <property type="entry name" value="TYPE IV PILUS RETRACTATION ATPASE PILT"/>
    <property type="match status" value="1"/>
</dbReference>
<dbReference type="InterPro" id="IPR001482">
    <property type="entry name" value="T2SS/T4SS_dom"/>
</dbReference>
<dbReference type="Pfam" id="PF00437">
    <property type="entry name" value="T2SSE"/>
    <property type="match status" value="1"/>
</dbReference>
<evidence type="ECO:0000259" key="2">
    <source>
        <dbReference type="Pfam" id="PF00437"/>
    </source>
</evidence>
<dbReference type="PANTHER" id="PTHR30486">
    <property type="entry name" value="TWITCHING MOTILITY PROTEIN PILT"/>
    <property type="match status" value="1"/>
</dbReference>
<dbReference type="Gene3D" id="3.30.450.380">
    <property type="match status" value="1"/>
</dbReference>
<dbReference type="NCBIfam" id="TIGR03819">
    <property type="entry name" value="heli_sec_ATPase"/>
    <property type="match status" value="1"/>
</dbReference>
<evidence type="ECO:0000313" key="3">
    <source>
        <dbReference type="EMBL" id="PKF67665.1"/>
    </source>
</evidence>
<dbReference type="SUPFAM" id="SSF52540">
    <property type="entry name" value="P-loop containing nucleoside triphosphate hydrolases"/>
    <property type="match status" value="1"/>
</dbReference>
<sequence>MNPRAEIIERVQRRLVERGGDVDPSELAAVVRAEAGVISDVDVLEVLRRLRDDAEGVGPLEQVVAIPGVTDVVVNGPRSVWFDRGHGMERAAVRFEDDAAVRRLAARLAVGAGARLDDAQPFADGRLARADGTSIRFHAVLSPPACGGTCLSLRVLRQARLSVGQLIEAQTLPPEAAEILRLMVRRRWAYLVVGGTGSGKTTLLSSLLAEVPAEERLLCIEDTAELAPRHPHVLSLVARGDNVEGRGRITLADLVRQGLRMRPDRIVVGEIRGAEIVDLFSALNTGHEGGAGTLHANSLAEVPARVEALAALGGLGRQAAHSQCAAAVKMVLAMRKGAGGGRVLSQIGALEQAPSGLIRVRELWRAGARVPERSAVEEAVGW</sequence>
<comment type="caution">
    <text evidence="3">The sequence shown here is derived from an EMBL/GenBank/DDBJ whole genome shotgun (WGS) entry which is preliminary data.</text>
</comment>
<accession>A0A2N0X4P3</accession>
<evidence type="ECO:0000313" key="4">
    <source>
        <dbReference type="Proteomes" id="UP000233249"/>
    </source>
</evidence>
<dbReference type="InterPro" id="IPR027417">
    <property type="entry name" value="P-loop_NTPase"/>
</dbReference>
<dbReference type="Proteomes" id="UP000233249">
    <property type="component" value="Unassembled WGS sequence"/>
</dbReference>
<protein>
    <submittedName>
        <fullName evidence="3">ATPase</fullName>
    </submittedName>
</protein>
<gene>
    <name evidence="3" type="ORF">CXB45_11115</name>
</gene>
<dbReference type="InterPro" id="IPR022399">
    <property type="entry name" value="TadA-like_ATPase"/>
</dbReference>